<dbReference type="Gene3D" id="3.10.580.10">
    <property type="entry name" value="CBS-domain"/>
    <property type="match status" value="1"/>
</dbReference>
<sequence length="138" mass="15168">MKTLTAGRMMRRETRATPAARTIAEFRRRFPLGSTSRVVLIEEKERYAGIVVTPTAHADSLDPAAPIAEVAVLTDAALRPEMDISKVMEAFDAATADELAVVGAEGQVLGLLSESFVRKRYAEEMEKNQRDLFGERSA</sequence>
<reference evidence="1" key="1">
    <citation type="submission" date="2022-01" db="EMBL/GenBank/DDBJ databases">
        <title>Jiella avicenniae sp. nov., a novel endophytic bacterium isolated from bark of Avicennia marina.</title>
        <authorList>
            <person name="Tuo L."/>
        </authorList>
    </citation>
    <scope>NUCLEOTIDE SEQUENCE</scope>
    <source>
        <strain evidence="1">CBK1P-4</strain>
    </source>
</reference>
<evidence type="ECO:0000313" key="2">
    <source>
        <dbReference type="Proteomes" id="UP001139035"/>
    </source>
</evidence>
<dbReference type="Proteomes" id="UP001139035">
    <property type="component" value="Unassembled WGS sequence"/>
</dbReference>
<evidence type="ECO:0000313" key="1">
    <source>
        <dbReference type="EMBL" id="MCE7030686.1"/>
    </source>
</evidence>
<dbReference type="SUPFAM" id="SSF54631">
    <property type="entry name" value="CBS-domain pair"/>
    <property type="match status" value="1"/>
</dbReference>
<keyword evidence="2" id="KW-1185">Reference proteome</keyword>
<accession>A0A9X1T6J6</accession>
<name>A0A9X1T6J6_9HYPH</name>
<gene>
    <name evidence="1" type="ORF">LZD57_22085</name>
</gene>
<comment type="caution">
    <text evidence="1">The sequence shown here is derived from an EMBL/GenBank/DDBJ whole genome shotgun (WGS) entry which is preliminary data.</text>
</comment>
<evidence type="ECO:0008006" key="3">
    <source>
        <dbReference type="Google" id="ProtNLM"/>
    </source>
</evidence>
<dbReference type="RefSeq" id="WP_233721757.1">
    <property type="nucleotide sequence ID" value="NZ_JAJUWU010000027.1"/>
</dbReference>
<organism evidence="1 2">
    <name type="scientific">Jiella avicenniae</name>
    <dbReference type="NCBI Taxonomy" id="2907202"/>
    <lineage>
        <taxon>Bacteria</taxon>
        <taxon>Pseudomonadati</taxon>
        <taxon>Pseudomonadota</taxon>
        <taxon>Alphaproteobacteria</taxon>
        <taxon>Hyphomicrobiales</taxon>
        <taxon>Aurantimonadaceae</taxon>
        <taxon>Jiella</taxon>
    </lineage>
</organism>
<protein>
    <recommendedName>
        <fullName evidence="3">CBS domain-containing protein</fullName>
    </recommendedName>
</protein>
<proteinExistence type="predicted"/>
<dbReference type="InterPro" id="IPR046342">
    <property type="entry name" value="CBS_dom_sf"/>
</dbReference>
<dbReference type="EMBL" id="JAJUWU010000027">
    <property type="protein sequence ID" value="MCE7030686.1"/>
    <property type="molecule type" value="Genomic_DNA"/>
</dbReference>
<dbReference type="AlphaFoldDB" id="A0A9X1T6J6"/>